<keyword evidence="2" id="KW-1185">Reference proteome</keyword>
<dbReference type="AlphaFoldDB" id="A0A1G6WND4"/>
<proteinExistence type="predicted"/>
<organism evidence="1 2">
    <name type="scientific">Nocardioides lianchengensis</name>
    <dbReference type="NCBI Taxonomy" id="1045774"/>
    <lineage>
        <taxon>Bacteria</taxon>
        <taxon>Bacillati</taxon>
        <taxon>Actinomycetota</taxon>
        <taxon>Actinomycetes</taxon>
        <taxon>Propionibacteriales</taxon>
        <taxon>Nocardioidaceae</taxon>
        <taxon>Nocardioides</taxon>
    </lineage>
</organism>
<dbReference type="STRING" id="1045774.SAMN05421872_1105"/>
<dbReference type="Proteomes" id="UP000199034">
    <property type="component" value="Unassembled WGS sequence"/>
</dbReference>
<dbReference type="EMBL" id="FMZM01000010">
    <property type="protein sequence ID" value="SDD67289.1"/>
    <property type="molecule type" value="Genomic_DNA"/>
</dbReference>
<evidence type="ECO:0000313" key="2">
    <source>
        <dbReference type="Proteomes" id="UP000199034"/>
    </source>
</evidence>
<evidence type="ECO:0000313" key="1">
    <source>
        <dbReference type="EMBL" id="SDD67289.1"/>
    </source>
</evidence>
<name>A0A1G6WND4_9ACTN</name>
<reference evidence="1 2" key="1">
    <citation type="submission" date="2016-10" db="EMBL/GenBank/DDBJ databases">
        <authorList>
            <person name="de Groot N.N."/>
        </authorList>
    </citation>
    <scope>NUCLEOTIDE SEQUENCE [LARGE SCALE GENOMIC DNA]</scope>
    <source>
        <strain evidence="1 2">CGMCC 4.6858</strain>
    </source>
</reference>
<accession>A0A1G6WND4</accession>
<sequence>MTWQQYLGALVLVLIHLRIAWALIGPAHLQRVTVPVR</sequence>
<protein>
    <submittedName>
        <fullName evidence="1">Uncharacterized protein</fullName>
    </submittedName>
</protein>
<gene>
    <name evidence="1" type="ORF">SAMN05421872_1105</name>
</gene>